<dbReference type="eggNOG" id="COG1233">
    <property type="taxonomic scope" value="Bacteria"/>
</dbReference>
<dbReference type="NCBIfam" id="NF042421">
    <property type="entry name" value="hydcarot_desat_CrtD"/>
    <property type="match status" value="1"/>
</dbReference>
<keyword evidence="4 5" id="KW-0560">Oxidoreductase</keyword>
<feature type="domain" description="Amine oxidase" evidence="6">
    <location>
        <begin position="12"/>
        <end position="480"/>
    </location>
</feature>
<dbReference type="GO" id="GO:0016117">
    <property type="term" value="P:carotenoid biosynthetic process"/>
    <property type="evidence" value="ECO:0007669"/>
    <property type="project" value="UniProtKB-KW"/>
</dbReference>
<dbReference type="PANTHER" id="PTHR43734:SF7">
    <property type="entry name" value="4,4'-DIAPONEUROSPORENE OXYGENASE"/>
    <property type="match status" value="1"/>
</dbReference>
<name>A3HVN8_9BACT</name>
<comment type="pathway">
    <text evidence="1 5">Carotenoid biosynthesis.</text>
</comment>
<dbReference type="OrthoDB" id="9774675at2"/>
<evidence type="ECO:0000256" key="2">
    <source>
        <dbReference type="ARBA" id="ARBA00006046"/>
    </source>
</evidence>
<dbReference type="PANTHER" id="PTHR43734">
    <property type="entry name" value="PHYTOENE DESATURASE"/>
    <property type="match status" value="1"/>
</dbReference>
<evidence type="ECO:0000256" key="5">
    <source>
        <dbReference type="RuleBase" id="RU362075"/>
    </source>
</evidence>
<gene>
    <name evidence="7" type="ORF">ALPR1_03175</name>
</gene>
<proteinExistence type="inferred from homology"/>
<evidence type="ECO:0000256" key="4">
    <source>
        <dbReference type="ARBA" id="ARBA00023002"/>
    </source>
</evidence>
<dbReference type="InterPro" id="IPR054840">
    <property type="entry name" value="hydcarot_desat_CrtD"/>
</dbReference>
<keyword evidence="8" id="KW-1185">Reference proteome</keyword>
<comment type="similarity">
    <text evidence="2 5">Belongs to the carotenoid/retinoid oxidoreductase family.</text>
</comment>
<comment type="caution">
    <text evidence="7">The sequence shown here is derived from an EMBL/GenBank/DDBJ whole genome shotgun (WGS) entry which is preliminary data.</text>
</comment>
<dbReference type="GO" id="GO:0016491">
    <property type="term" value="F:oxidoreductase activity"/>
    <property type="evidence" value="ECO:0007669"/>
    <property type="project" value="UniProtKB-KW"/>
</dbReference>
<keyword evidence="3 5" id="KW-0125">Carotenoid biosynthesis</keyword>
<dbReference type="InterPro" id="IPR014105">
    <property type="entry name" value="Carotenoid/retinoid_OxRdtase"/>
</dbReference>
<dbReference type="AlphaFoldDB" id="A3HVN8"/>
<dbReference type="Pfam" id="PF01593">
    <property type="entry name" value="Amino_oxidase"/>
    <property type="match status" value="1"/>
</dbReference>
<dbReference type="InterPro" id="IPR036188">
    <property type="entry name" value="FAD/NAD-bd_sf"/>
</dbReference>
<sequence>MKKKALIIGSGIAGIASSIRLAQKGFNVEVFEANPYPGGKLSEIQIDGYRFDAGPSLFTMPELVEELFELAGKNPKDYFEYQKLEVNCHYFWEDGTRLQAYSDPDLFIQEAEKKLGEPSDHVKEALSKSEYIYEHLAPLFMQRSLHEWKTWTNPDALKSYLRMGKLGIFSTMNEANKKLFDSPKLVQLFNRYATYNGSNPYETPATLNIIPHLEFNQGAFFPKNGMHEITSSLFKLSKDLGVQYHFNKKVEEVLVENKHAIGVQVAGEQYMADVVINNMDMVNAYKTILKKQSQPKTLLKQPKSSSALIFYWGIRRTFPELDLHNIFFSENYLEEFDHIFKKGSIYHDPTVYVNITSTHNSKDAPEGSMNWFTMINVPNNQGQNWDQMIQEAKKDIIHKLNRILKTDVESLIEVEEILDPRKIEFKTSSANGALYGNSSNNKFAAFLRHANYSSKIKNLYFCGGSVHPGGGIPLCLLSAKIMSGMFPELED</sequence>
<evidence type="ECO:0000256" key="3">
    <source>
        <dbReference type="ARBA" id="ARBA00022746"/>
    </source>
</evidence>
<dbReference type="RefSeq" id="WP_008198324.1">
    <property type="nucleotide sequence ID" value="NZ_CM001023.1"/>
</dbReference>
<organism evidence="7 8">
    <name type="scientific">Algoriphagus machipongonensis</name>
    <dbReference type="NCBI Taxonomy" id="388413"/>
    <lineage>
        <taxon>Bacteria</taxon>
        <taxon>Pseudomonadati</taxon>
        <taxon>Bacteroidota</taxon>
        <taxon>Cytophagia</taxon>
        <taxon>Cytophagales</taxon>
        <taxon>Cyclobacteriaceae</taxon>
        <taxon>Algoriphagus</taxon>
    </lineage>
</organism>
<dbReference type="Proteomes" id="UP000003919">
    <property type="component" value="Unassembled WGS sequence"/>
</dbReference>
<dbReference type="STRING" id="388413.ALPR1_03175"/>
<protein>
    <submittedName>
        <fullName evidence="7">Phytoene dehydrogenase</fullName>
    </submittedName>
</protein>
<evidence type="ECO:0000313" key="8">
    <source>
        <dbReference type="Proteomes" id="UP000003919"/>
    </source>
</evidence>
<dbReference type="SUPFAM" id="SSF51905">
    <property type="entry name" value="FAD/NAD(P)-binding domain"/>
    <property type="match status" value="1"/>
</dbReference>
<dbReference type="HOGENOM" id="CLU_019722_2_1_10"/>
<dbReference type="EMBL" id="AAXU02000001">
    <property type="protein sequence ID" value="EAZ82210.1"/>
    <property type="molecule type" value="Genomic_DNA"/>
</dbReference>
<dbReference type="InterPro" id="IPR002937">
    <property type="entry name" value="Amino_oxidase"/>
</dbReference>
<evidence type="ECO:0000259" key="6">
    <source>
        <dbReference type="Pfam" id="PF01593"/>
    </source>
</evidence>
<evidence type="ECO:0000256" key="1">
    <source>
        <dbReference type="ARBA" id="ARBA00004829"/>
    </source>
</evidence>
<dbReference type="Gene3D" id="3.50.50.60">
    <property type="entry name" value="FAD/NAD(P)-binding domain"/>
    <property type="match status" value="2"/>
</dbReference>
<dbReference type="NCBIfam" id="TIGR02734">
    <property type="entry name" value="crtI_fam"/>
    <property type="match status" value="1"/>
</dbReference>
<reference evidence="7 8" key="1">
    <citation type="journal article" date="2011" name="J. Bacteriol.">
        <title>Complete genome sequence of Algoriphagus sp. PR1, bacterial prey of a colony-forming choanoflagellate.</title>
        <authorList>
            <person name="Alegado R.A."/>
            <person name="Ferriera S."/>
            <person name="Nusbaum C."/>
            <person name="Young S.K."/>
            <person name="Zeng Q."/>
            <person name="Imamovic A."/>
            <person name="Fairclough S.R."/>
            <person name="King N."/>
        </authorList>
    </citation>
    <scope>NUCLEOTIDE SEQUENCE [LARGE SCALE GENOMIC DNA]</scope>
    <source>
        <strain evidence="7 8">PR1</strain>
    </source>
</reference>
<accession>A3HVN8</accession>
<evidence type="ECO:0000313" key="7">
    <source>
        <dbReference type="EMBL" id="EAZ82210.1"/>
    </source>
</evidence>